<name>A0A9C9NGI6_9HYPH</name>
<dbReference type="Proteomes" id="UP000885680">
    <property type="component" value="Unassembled WGS sequence"/>
</dbReference>
<gene>
    <name evidence="1" type="ORF">ENH89_13390</name>
</gene>
<sequence length="93" mass="10175">MIAGTNSTLKLRAIEIAVHVSARRAKLLGLDAQQTAPAIEEILRTATEIVHIIQSEIQDQRIVDAIIERITSRMERLAPSGTRVLQAAVIDHG</sequence>
<evidence type="ECO:0000313" key="2">
    <source>
        <dbReference type="Proteomes" id="UP000885680"/>
    </source>
</evidence>
<proteinExistence type="predicted"/>
<comment type="caution">
    <text evidence="1">The sequence shown here is derived from an EMBL/GenBank/DDBJ whole genome shotgun (WGS) entry which is preliminary data.</text>
</comment>
<reference evidence="1" key="1">
    <citation type="journal article" date="2020" name="mSystems">
        <title>Genome- and Community-Level Interaction Insights into Carbon Utilization and Element Cycling Functions of Hydrothermarchaeota in Hydrothermal Sediment.</title>
        <authorList>
            <person name="Zhou Z."/>
            <person name="Liu Y."/>
            <person name="Xu W."/>
            <person name="Pan J."/>
            <person name="Luo Z.H."/>
            <person name="Li M."/>
        </authorList>
    </citation>
    <scope>NUCLEOTIDE SEQUENCE</scope>
    <source>
        <strain evidence="1">HyVt-347</strain>
    </source>
</reference>
<dbReference type="AlphaFoldDB" id="A0A9C9NGI6"/>
<dbReference type="EMBL" id="DRGN01000186">
    <property type="protein sequence ID" value="HEU01312.1"/>
    <property type="molecule type" value="Genomic_DNA"/>
</dbReference>
<organism evidence="1 2">
    <name type="scientific">Aurantimonas coralicida</name>
    <dbReference type="NCBI Taxonomy" id="182270"/>
    <lineage>
        <taxon>Bacteria</taxon>
        <taxon>Pseudomonadati</taxon>
        <taxon>Pseudomonadota</taxon>
        <taxon>Alphaproteobacteria</taxon>
        <taxon>Hyphomicrobiales</taxon>
        <taxon>Aurantimonadaceae</taxon>
        <taxon>Aurantimonas</taxon>
    </lineage>
</organism>
<accession>A0A9C9NGI6</accession>
<protein>
    <submittedName>
        <fullName evidence="1">Uncharacterized protein</fullName>
    </submittedName>
</protein>
<evidence type="ECO:0000313" key="1">
    <source>
        <dbReference type="EMBL" id="HEU01312.1"/>
    </source>
</evidence>